<comment type="caution">
    <text evidence="2">The sequence shown here is derived from an EMBL/GenBank/DDBJ whole genome shotgun (WGS) entry which is preliminary data.</text>
</comment>
<dbReference type="AlphaFoldDB" id="A0A395JK40"/>
<gene>
    <name evidence="2" type="ORF">DFR28_11034</name>
</gene>
<dbReference type="PROSITE" id="PS51257">
    <property type="entry name" value="PROKAR_LIPOPROTEIN"/>
    <property type="match status" value="1"/>
</dbReference>
<proteinExistence type="predicted"/>
<dbReference type="RefSeq" id="WP_113955954.1">
    <property type="nucleotide sequence ID" value="NZ_QNRT01000010.1"/>
</dbReference>
<dbReference type="OrthoDB" id="8830878at2"/>
<dbReference type="Proteomes" id="UP000253083">
    <property type="component" value="Unassembled WGS sequence"/>
</dbReference>
<evidence type="ECO:0000313" key="2">
    <source>
        <dbReference type="EMBL" id="RBP47071.1"/>
    </source>
</evidence>
<evidence type="ECO:0000256" key="1">
    <source>
        <dbReference type="SAM" id="SignalP"/>
    </source>
</evidence>
<evidence type="ECO:0000313" key="3">
    <source>
        <dbReference type="Proteomes" id="UP000253083"/>
    </source>
</evidence>
<dbReference type="EMBL" id="QNRT01000010">
    <property type="protein sequence ID" value="RBP47071.1"/>
    <property type="molecule type" value="Genomic_DNA"/>
</dbReference>
<dbReference type="InParanoid" id="A0A395JK40"/>
<feature type="signal peptide" evidence="1">
    <location>
        <begin position="1"/>
        <end position="17"/>
    </location>
</feature>
<feature type="chain" id="PRO_5017424222" description="Cytochrome c domain-containing protein" evidence="1">
    <location>
        <begin position="18"/>
        <end position="568"/>
    </location>
</feature>
<accession>A0A395JK40</accession>
<keyword evidence="1" id="KW-0732">Signal</keyword>
<protein>
    <recommendedName>
        <fullName evidence="4">Cytochrome c domain-containing protein</fullName>
    </recommendedName>
</protein>
<evidence type="ECO:0008006" key="4">
    <source>
        <dbReference type="Google" id="ProtNLM"/>
    </source>
</evidence>
<sequence>MKHKTLLITLFSGLLFACSDQSSTPTDTSLKQASVEVAPVPAPPTAPVQNKGTCTGTYPSYWQDPKFPEMYEGQTVSDQPMPGYQGPIFRLSDGYPTELPNEIADQPWRDARFDPLFDASTEPDMKQKLALEYSWLVLEYIFAGNINSGNVETDWDVCNNPVRAWFNIPFQTYNVLAGREFTHGLTREAPVSFSMNTSPEPLNGTMWAVGFFNPTAAYTLGTIWKADGQPQIPTENVSFAEGAVVGKPLFTTLSSAQMPMLNNLPVWKANISSPDFCGCKSRSGAAQCTMTEESQQCPRSLDKYGPVTLLQFDLAVKDSRAEGTEWVFGTFVADGQRKATEPSPWKRISPLGLMWGNSTPPAGVLASSYPEAPRQNGFDDMVIFWDTVDMLNEDGGADQFAHPGHLGCNARLDGPADKAYSSCMSCHGSASVADQNINVPPIAAQFGGLTSECALQAADGSWIDASGAPASQREVGDVTISFPEIDSIFFASTPAAEPYNTTVATESGPVNVLPGQPSYANSERTEWISLDYSLQTSISIVQWKQWQQHAVDPKPAHLDVHQAKLPRR</sequence>
<name>A0A395JK40_9GAMM</name>
<reference evidence="2 3" key="1">
    <citation type="submission" date="2018-06" db="EMBL/GenBank/DDBJ databases">
        <title>Genomic Encyclopedia of Type Strains, Phase IV (KMG-IV): sequencing the most valuable type-strain genomes for metagenomic binning, comparative biology and taxonomic classification.</title>
        <authorList>
            <person name="Goeker M."/>
        </authorList>
    </citation>
    <scope>NUCLEOTIDE SEQUENCE [LARGE SCALE GENOMIC DNA]</scope>
    <source>
        <strain evidence="2 3">DSM 24032</strain>
    </source>
</reference>
<keyword evidence="3" id="KW-1185">Reference proteome</keyword>
<organism evidence="2 3">
    <name type="scientific">Arenicella xantha</name>
    <dbReference type="NCBI Taxonomy" id="644221"/>
    <lineage>
        <taxon>Bacteria</taxon>
        <taxon>Pseudomonadati</taxon>
        <taxon>Pseudomonadota</taxon>
        <taxon>Gammaproteobacteria</taxon>
        <taxon>Arenicellales</taxon>
        <taxon>Arenicellaceae</taxon>
        <taxon>Arenicella</taxon>
    </lineage>
</organism>